<dbReference type="Proteomes" id="UP000243515">
    <property type="component" value="Unassembled WGS sequence"/>
</dbReference>
<name>A0A232M4I1_9EURO</name>
<sequence length="103" mass="11335">MTGSEVDHKILDRVEEIAKRKGINMAQTATVWVLSHPGAIPIMGLNSKKQIDEAVASIQVELSDRPFSLNLGQFHDSIAKSVNEQVRDNAKTRAVAILQQSQN</sequence>
<dbReference type="SUPFAM" id="SSF51430">
    <property type="entry name" value="NAD(P)-linked oxidoreductase"/>
    <property type="match status" value="1"/>
</dbReference>
<dbReference type="OrthoDB" id="1720422at2759"/>
<dbReference type="InterPro" id="IPR023210">
    <property type="entry name" value="NADP_OxRdtase_dom"/>
</dbReference>
<evidence type="ECO:0000313" key="4">
    <source>
        <dbReference type="Proteomes" id="UP000243515"/>
    </source>
</evidence>
<reference evidence="3 4" key="1">
    <citation type="journal article" date="2015" name="Environ. Microbiol.">
        <title>Metagenome sequence of Elaphomyces granulatus from sporocarp tissue reveals Ascomycota ectomycorrhizal fingerprints of genome expansion and a Proteobacteria-rich microbiome.</title>
        <authorList>
            <person name="Quandt C.A."/>
            <person name="Kohler A."/>
            <person name="Hesse C.N."/>
            <person name="Sharpton T.J."/>
            <person name="Martin F."/>
            <person name="Spatafora J.W."/>
        </authorList>
    </citation>
    <scope>NUCLEOTIDE SEQUENCE [LARGE SCALE GENOMIC DNA]</scope>
    <source>
        <strain evidence="3 4">OSC145934</strain>
    </source>
</reference>
<feature type="domain" description="NADP-dependent oxidoreductase" evidence="2">
    <location>
        <begin position="9"/>
        <end position="65"/>
    </location>
</feature>
<evidence type="ECO:0000313" key="3">
    <source>
        <dbReference type="EMBL" id="OXV11289.1"/>
    </source>
</evidence>
<evidence type="ECO:0000259" key="2">
    <source>
        <dbReference type="Pfam" id="PF00248"/>
    </source>
</evidence>
<accession>A0A232M4I1</accession>
<gene>
    <name evidence="3" type="ORF">Egran_00950</name>
</gene>
<organism evidence="3 4">
    <name type="scientific">Elaphomyces granulatus</name>
    <dbReference type="NCBI Taxonomy" id="519963"/>
    <lineage>
        <taxon>Eukaryota</taxon>
        <taxon>Fungi</taxon>
        <taxon>Dikarya</taxon>
        <taxon>Ascomycota</taxon>
        <taxon>Pezizomycotina</taxon>
        <taxon>Eurotiomycetes</taxon>
        <taxon>Eurotiomycetidae</taxon>
        <taxon>Eurotiales</taxon>
        <taxon>Elaphomycetaceae</taxon>
        <taxon>Elaphomyces</taxon>
    </lineage>
</organism>
<proteinExistence type="predicted"/>
<dbReference type="Pfam" id="PF00248">
    <property type="entry name" value="Aldo_ket_red"/>
    <property type="match status" value="1"/>
</dbReference>
<dbReference type="AlphaFoldDB" id="A0A232M4I1"/>
<comment type="caution">
    <text evidence="3">The sequence shown here is derived from an EMBL/GenBank/DDBJ whole genome shotgun (WGS) entry which is preliminary data.</text>
</comment>
<keyword evidence="4" id="KW-1185">Reference proteome</keyword>
<evidence type="ECO:0000256" key="1">
    <source>
        <dbReference type="ARBA" id="ARBA00023002"/>
    </source>
</evidence>
<keyword evidence="1" id="KW-0560">Oxidoreductase</keyword>
<dbReference type="InterPro" id="IPR036812">
    <property type="entry name" value="NAD(P)_OxRdtase_dom_sf"/>
</dbReference>
<dbReference type="EMBL" id="NPHW01002522">
    <property type="protein sequence ID" value="OXV11289.1"/>
    <property type="molecule type" value="Genomic_DNA"/>
</dbReference>
<dbReference type="Gene3D" id="3.20.20.100">
    <property type="entry name" value="NADP-dependent oxidoreductase domain"/>
    <property type="match status" value="1"/>
</dbReference>
<dbReference type="GO" id="GO:0016491">
    <property type="term" value="F:oxidoreductase activity"/>
    <property type="evidence" value="ECO:0007669"/>
    <property type="project" value="UniProtKB-KW"/>
</dbReference>
<protein>
    <recommendedName>
        <fullName evidence="2">NADP-dependent oxidoreductase domain-containing protein</fullName>
    </recommendedName>
</protein>